<keyword evidence="2" id="KW-1185">Reference proteome</keyword>
<reference evidence="1" key="1">
    <citation type="submission" date="2022-10" db="EMBL/GenBank/DDBJ databases">
        <title>Genome Sequence of Xylaria curta.</title>
        <authorList>
            <person name="Buettner E."/>
        </authorList>
    </citation>
    <scope>NUCLEOTIDE SEQUENCE</scope>
    <source>
        <strain evidence="1">Babe10</strain>
    </source>
</reference>
<evidence type="ECO:0000313" key="1">
    <source>
        <dbReference type="EMBL" id="KAJ2988934.1"/>
    </source>
</evidence>
<accession>A0ACC1PAM1</accession>
<protein>
    <submittedName>
        <fullName evidence="1">Uncharacterized protein</fullName>
    </submittedName>
</protein>
<dbReference type="EMBL" id="JAPDGR010000588">
    <property type="protein sequence ID" value="KAJ2988934.1"/>
    <property type="molecule type" value="Genomic_DNA"/>
</dbReference>
<name>A0ACC1PAM1_9PEZI</name>
<organism evidence="1 2">
    <name type="scientific">Xylaria curta</name>
    <dbReference type="NCBI Taxonomy" id="42375"/>
    <lineage>
        <taxon>Eukaryota</taxon>
        <taxon>Fungi</taxon>
        <taxon>Dikarya</taxon>
        <taxon>Ascomycota</taxon>
        <taxon>Pezizomycotina</taxon>
        <taxon>Sordariomycetes</taxon>
        <taxon>Xylariomycetidae</taxon>
        <taxon>Xylariales</taxon>
        <taxon>Xylariaceae</taxon>
        <taxon>Xylaria</taxon>
    </lineage>
</organism>
<sequence>MPIPFTADVSAVATSAASMGAGSLSSPTGVTSLITATTSAIAAAATSIAASHDGNGDTGTASGEGECRLLGPFALLVQLALGGLALLSLVYKRWRERPQRPLKIWFFDVSKQVFGSVLVHIANIFMSMLTSGRFSFKLEPVGVQTAARLLRREDVPYVPNPCSFYLLNLAIDTTIGIPILIILLRIITGLLAYTPWGKPHESIQSGNYGNPPNVWWWLKQSVIYFCGLFGMKLCVLLIFLIIPWISRVGDWALRWTEGNERLQIFFVMMLFPLIMNAIQYYIIDSFIKMKEAGHERIPQEEVDDRDPFGDGFEDDGDIGSISDESNESVQMSRSTSFKGTHKKGSKDDREEYDPDLDGQTVVGSSRSQEERGKLLSSELVPHE</sequence>
<evidence type="ECO:0000313" key="2">
    <source>
        <dbReference type="Proteomes" id="UP001143856"/>
    </source>
</evidence>
<gene>
    <name evidence="1" type="ORF">NUW58_g3718</name>
</gene>
<proteinExistence type="predicted"/>
<dbReference type="Proteomes" id="UP001143856">
    <property type="component" value="Unassembled WGS sequence"/>
</dbReference>
<comment type="caution">
    <text evidence="1">The sequence shown here is derived from an EMBL/GenBank/DDBJ whole genome shotgun (WGS) entry which is preliminary data.</text>
</comment>